<dbReference type="NCBIfam" id="TIGR01509">
    <property type="entry name" value="HAD-SF-IA-v3"/>
    <property type="match status" value="1"/>
</dbReference>
<keyword evidence="3" id="KW-0460">Magnesium</keyword>
<organism evidence="5 6">
    <name type="scientific">endosymbiont of Bathymodiolus septemdierum str. Myojin knoll</name>
    <dbReference type="NCBI Taxonomy" id="1303921"/>
    <lineage>
        <taxon>Bacteria</taxon>
        <taxon>Pseudomonadati</taxon>
        <taxon>Pseudomonadota</taxon>
        <taxon>Gammaproteobacteria</taxon>
        <taxon>sulfur-oxidizing symbionts</taxon>
    </lineage>
</organism>
<sequence length="214" mass="23778">MIFMAINTLLFDLDGTLIDTAPDLAFALNTLLLENGMPEKPYADIKPLVAFGGKTLVSMGFDCDELHPKFDSRHQRLLQIYTDNIDKYAKTFEGIDDLLGVIKAKGLLWGIVTNKPENLTHLLLDKMDIKPDVIVCGDTLEHNKPHPAPLLYACARLAVDPVSCLFIGDDKNDMLAGKNAGIKTVAVAYGYGKVTDDWNYDYLVEHPQDIQELI</sequence>
<dbReference type="OrthoDB" id="9776368at2"/>
<dbReference type="InterPro" id="IPR050155">
    <property type="entry name" value="HAD-like_hydrolase_sf"/>
</dbReference>
<dbReference type="Gene3D" id="3.40.50.1000">
    <property type="entry name" value="HAD superfamily/HAD-like"/>
    <property type="match status" value="1"/>
</dbReference>
<dbReference type="EC" id="3.1.3.18" evidence="5"/>
<dbReference type="AlphaFoldDB" id="A0A0P0USR6"/>
<proteinExistence type="predicted"/>
<dbReference type="InterPro" id="IPR041492">
    <property type="entry name" value="HAD_2"/>
</dbReference>
<evidence type="ECO:0000256" key="4">
    <source>
        <dbReference type="ARBA" id="ARBA00023277"/>
    </source>
</evidence>
<reference evidence="5 6" key="2">
    <citation type="journal article" date="2016" name="ISME J.">
        <title>Heterogeneous composition of key metabolic gene clusters in a vent mussel symbiont population.</title>
        <authorList>
            <person name="Ikuta T."/>
            <person name="Takaki Y."/>
            <person name="Nagai Y."/>
            <person name="Shimamura S."/>
            <person name="Tsuda M."/>
            <person name="Kawagucci S."/>
            <person name="Aoki Y."/>
            <person name="Inoue K."/>
            <person name="Teruya M."/>
            <person name="Satou K."/>
            <person name="Teruya K."/>
            <person name="Shimoji M."/>
            <person name="Tamotsu H."/>
            <person name="Hirano T."/>
            <person name="Maruyama T."/>
            <person name="Yoshida T."/>
        </authorList>
    </citation>
    <scope>NUCLEOTIDE SEQUENCE [LARGE SCALE GENOMIC DNA]</scope>
    <source>
        <strain evidence="5 6">Myojin Knoll</strain>
    </source>
</reference>
<reference evidence="5 6" key="1">
    <citation type="journal article" date="2000" name="Mar. Ecol. Prog. Ser.">
        <title>Phylogenetic characterization of endosymbionts in three hydrothermal vent mussels: influence on host distributions.</title>
        <authorList>
            <person name="Fujiwara Y."/>
            <person name="Takai K."/>
            <person name="Uematsu K."/>
            <person name="Tsuchida S."/>
            <person name="Hunt J.C."/>
            <person name="Hashimoto J."/>
        </authorList>
    </citation>
    <scope>NUCLEOTIDE SEQUENCE [LARGE SCALE GENOMIC DNA]</scope>
    <source>
        <strain evidence="5 6">Myojin Knoll</strain>
    </source>
</reference>
<dbReference type="Proteomes" id="UP000067399">
    <property type="component" value="Chromosome"/>
</dbReference>
<evidence type="ECO:0000256" key="1">
    <source>
        <dbReference type="ARBA" id="ARBA00022723"/>
    </source>
</evidence>
<dbReference type="SUPFAM" id="SSF56784">
    <property type="entry name" value="HAD-like"/>
    <property type="match status" value="1"/>
</dbReference>
<protein>
    <submittedName>
        <fullName evidence="5">Phosphoglycolate phosphatase</fullName>
        <ecNumber evidence="5">3.1.3.18</ecNumber>
    </submittedName>
</protein>
<dbReference type="InterPro" id="IPR023198">
    <property type="entry name" value="PGP-like_dom2"/>
</dbReference>
<evidence type="ECO:0000313" key="6">
    <source>
        <dbReference type="Proteomes" id="UP000067399"/>
    </source>
</evidence>
<dbReference type="NCBIfam" id="TIGR01549">
    <property type="entry name" value="HAD-SF-IA-v1"/>
    <property type="match status" value="1"/>
</dbReference>
<dbReference type="Pfam" id="PF13419">
    <property type="entry name" value="HAD_2"/>
    <property type="match status" value="1"/>
</dbReference>
<evidence type="ECO:0000256" key="3">
    <source>
        <dbReference type="ARBA" id="ARBA00022842"/>
    </source>
</evidence>
<dbReference type="SFLD" id="SFLDG01135">
    <property type="entry name" value="C1.5.6:_HAD__Beta-PGM__Phospha"/>
    <property type="match status" value="1"/>
</dbReference>
<dbReference type="GO" id="GO:0008967">
    <property type="term" value="F:phosphoglycolate phosphatase activity"/>
    <property type="evidence" value="ECO:0007669"/>
    <property type="project" value="UniProtKB-EC"/>
</dbReference>
<dbReference type="SFLD" id="SFLDS00003">
    <property type="entry name" value="Haloacid_Dehalogenase"/>
    <property type="match status" value="1"/>
</dbReference>
<dbReference type="PANTHER" id="PTHR43434:SF23">
    <property type="entry name" value="PHOSPHOGLYCOLATE PHOSPHATASE"/>
    <property type="match status" value="1"/>
</dbReference>
<dbReference type="GO" id="GO:0046872">
    <property type="term" value="F:metal ion binding"/>
    <property type="evidence" value="ECO:0007669"/>
    <property type="project" value="UniProtKB-KW"/>
</dbReference>
<evidence type="ECO:0000256" key="2">
    <source>
        <dbReference type="ARBA" id="ARBA00022801"/>
    </source>
</evidence>
<name>A0A0P0USR6_9GAMM</name>
<gene>
    <name evidence="5" type="ORF">BSEPE_0969</name>
</gene>
<keyword evidence="1" id="KW-0479">Metal-binding</keyword>
<dbReference type="SFLD" id="SFLDG01129">
    <property type="entry name" value="C1.5:_HAD__Beta-PGM__Phosphata"/>
    <property type="match status" value="1"/>
</dbReference>
<dbReference type="STRING" id="1303921.BSEPE_0969"/>
<dbReference type="EMBL" id="AP013042">
    <property type="protein sequence ID" value="BAS67960.1"/>
    <property type="molecule type" value="Genomic_DNA"/>
</dbReference>
<evidence type="ECO:0000313" key="5">
    <source>
        <dbReference type="EMBL" id="BAS67960.1"/>
    </source>
</evidence>
<dbReference type="PANTHER" id="PTHR43434">
    <property type="entry name" value="PHOSPHOGLYCOLATE PHOSPHATASE"/>
    <property type="match status" value="1"/>
</dbReference>
<accession>A0A0P0USR6</accession>
<keyword evidence="6" id="KW-1185">Reference proteome</keyword>
<dbReference type="InterPro" id="IPR006439">
    <property type="entry name" value="HAD-SF_hydro_IA"/>
</dbReference>
<dbReference type="KEGG" id="ebh:BSEPE_0969"/>
<dbReference type="InterPro" id="IPR036412">
    <property type="entry name" value="HAD-like_sf"/>
</dbReference>
<dbReference type="GO" id="GO:0006281">
    <property type="term" value="P:DNA repair"/>
    <property type="evidence" value="ECO:0007669"/>
    <property type="project" value="TreeGrafter"/>
</dbReference>
<dbReference type="PRINTS" id="PR00413">
    <property type="entry name" value="HADHALOGNASE"/>
</dbReference>
<dbReference type="GO" id="GO:0005829">
    <property type="term" value="C:cytosol"/>
    <property type="evidence" value="ECO:0007669"/>
    <property type="project" value="TreeGrafter"/>
</dbReference>
<keyword evidence="2 5" id="KW-0378">Hydrolase</keyword>
<dbReference type="Gene3D" id="1.10.150.240">
    <property type="entry name" value="Putative phosphatase, domain 2"/>
    <property type="match status" value="1"/>
</dbReference>
<keyword evidence="4" id="KW-0119">Carbohydrate metabolism</keyword>
<dbReference type="InterPro" id="IPR023214">
    <property type="entry name" value="HAD_sf"/>
</dbReference>